<dbReference type="Pfam" id="PF00990">
    <property type="entry name" value="GGDEF"/>
    <property type="match status" value="1"/>
</dbReference>
<organism evidence="6 7">
    <name type="scientific">Inhella gelatinilytica</name>
    <dbReference type="NCBI Taxonomy" id="2795030"/>
    <lineage>
        <taxon>Bacteria</taxon>
        <taxon>Pseudomonadati</taxon>
        <taxon>Pseudomonadota</taxon>
        <taxon>Betaproteobacteria</taxon>
        <taxon>Burkholderiales</taxon>
        <taxon>Sphaerotilaceae</taxon>
        <taxon>Inhella</taxon>
    </lineage>
</organism>
<keyword evidence="3" id="KW-0812">Transmembrane</keyword>
<sequence length="667" mass="73435">MKALWIGLAWGMALSWAVAAPLDAALDKRGAQSLVHAYDYPKEGLASLQELKAEEEASWGDWIPYLQARVGLLQGQFDAAQQWVRQSPRSVRARFVEGLLEERRGRNAEAALAASDVIQRLEPSCGAWAGVPPSGALTCDFRLAHDAWRLLSRTQQRGEQLANAQASVEKALHLSRAGKDDETVALDLAELASILEMRDKVDEAKKVLQEALQLARATPRILVRVKTYEADLLVRRGGDRAAHRGLLEEAMAVAERAQLPHLRAGLQVSLADAYLHSDQPQKAQKAMEEALPVLEKLGDPRTIRTARHNLAVAHIQQRHFDAAKAQVAILDRMTVGHDDLRSRTEEMRELGVAWARAGQSREALSLYHAERQLTQDAQRQAREAVLAELRAKYDADKQKSQVELLRRETEVRAQTLDNQGAARKVTVIAAVLAGLCAVIAMLALVRVRQAHTRLRANQALLQVLSERDPMTQLANRRHFLAAMQKRGAEPLTGALMMVDIDHFKRINDGYGHGAGDVVIQTVAKRLQGTMRDGDLLVRWGGEEFLVLAPSIKPSHIQLLADRLLQAVGSQPVVVNGKEQLRVTISVGFVCFPLPPADLSLHWERAVNWADLALYVAKHRGRNRAVGVGEAQAADEEALTRIEADFEGAAAAARIKLLQVNGPLGLEA</sequence>
<keyword evidence="3" id="KW-1133">Transmembrane helix</keyword>
<dbReference type="PANTHER" id="PTHR45138">
    <property type="entry name" value="REGULATORY COMPONENTS OF SENSORY TRANSDUCTION SYSTEM"/>
    <property type="match status" value="1"/>
</dbReference>
<dbReference type="SUPFAM" id="SSF55073">
    <property type="entry name" value="Nucleotide cyclase"/>
    <property type="match status" value="1"/>
</dbReference>
<dbReference type="AlphaFoldDB" id="A0A931IXX9"/>
<dbReference type="InterPro" id="IPR050469">
    <property type="entry name" value="Diguanylate_Cyclase"/>
</dbReference>
<evidence type="ECO:0000256" key="3">
    <source>
        <dbReference type="SAM" id="Phobius"/>
    </source>
</evidence>
<dbReference type="GO" id="GO:0005886">
    <property type="term" value="C:plasma membrane"/>
    <property type="evidence" value="ECO:0007669"/>
    <property type="project" value="TreeGrafter"/>
</dbReference>
<evidence type="ECO:0000256" key="2">
    <source>
        <dbReference type="ARBA" id="ARBA00034247"/>
    </source>
</evidence>
<evidence type="ECO:0000256" key="1">
    <source>
        <dbReference type="ARBA" id="ARBA00012528"/>
    </source>
</evidence>
<dbReference type="Gene3D" id="1.25.40.10">
    <property type="entry name" value="Tetratricopeptide repeat domain"/>
    <property type="match status" value="2"/>
</dbReference>
<dbReference type="FunFam" id="3.30.70.270:FF:000001">
    <property type="entry name" value="Diguanylate cyclase domain protein"/>
    <property type="match status" value="1"/>
</dbReference>
<feature type="chain" id="PRO_5037737467" description="diguanylate cyclase" evidence="4">
    <location>
        <begin position="20"/>
        <end position="667"/>
    </location>
</feature>
<dbReference type="EC" id="2.7.7.65" evidence="1"/>
<proteinExistence type="predicted"/>
<reference evidence="6" key="1">
    <citation type="submission" date="2020-12" db="EMBL/GenBank/DDBJ databases">
        <title>The genome sequence of Inhella sp. 4Y17.</title>
        <authorList>
            <person name="Liu Y."/>
        </authorList>
    </citation>
    <scope>NUCLEOTIDE SEQUENCE</scope>
    <source>
        <strain evidence="6">4Y10</strain>
    </source>
</reference>
<dbReference type="SUPFAM" id="SSF48452">
    <property type="entry name" value="TPR-like"/>
    <property type="match status" value="2"/>
</dbReference>
<protein>
    <recommendedName>
        <fullName evidence="1">diguanylate cyclase</fullName>
        <ecNumber evidence="1">2.7.7.65</ecNumber>
    </recommendedName>
</protein>
<dbReference type="CDD" id="cd01949">
    <property type="entry name" value="GGDEF"/>
    <property type="match status" value="1"/>
</dbReference>
<dbReference type="Gene3D" id="3.30.70.270">
    <property type="match status" value="1"/>
</dbReference>
<dbReference type="InterPro" id="IPR000160">
    <property type="entry name" value="GGDEF_dom"/>
</dbReference>
<comment type="catalytic activity">
    <reaction evidence="2">
        <text>2 GTP = 3',3'-c-di-GMP + 2 diphosphate</text>
        <dbReference type="Rhea" id="RHEA:24898"/>
        <dbReference type="ChEBI" id="CHEBI:33019"/>
        <dbReference type="ChEBI" id="CHEBI:37565"/>
        <dbReference type="ChEBI" id="CHEBI:58805"/>
        <dbReference type="EC" id="2.7.7.65"/>
    </reaction>
</comment>
<dbReference type="InterPro" id="IPR011990">
    <property type="entry name" value="TPR-like_helical_dom_sf"/>
</dbReference>
<dbReference type="NCBIfam" id="TIGR00254">
    <property type="entry name" value="GGDEF"/>
    <property type="match status" value="1"/>
</dbReference>
<gene>
    <name evidence="6" type="ORF">I7X43_12340</name>
</gene>
<dbReference type="Proteomes" id="UP000620139">
    <property type="component" value="Unassembled WGS sequence"/>
</dbReference>
<evidence type="ECO:0000313" key="7">
    <source>
        <dbReference type="Proteomes" id="UP000620139"/>
    </source>
</evidence>
<keyword evidence="7" id="KW-1185">Reference proteome</keyword>
<name>A0A931IXX9_9BURK</name>
<evidence type="ECO:0000259" key="5">
    <source>
        <dbReference type="PROSITE" id="PS50887"/>
    </source>
</evidence>
<dbReference type="RefSeq" id="WP_198101246.1">
    <property type="nucleotide sequence ID" value="NZ_JAEDAL010000006.1"/>
</dbReference>
<dbReference type="GO" id="GO:0052621">
    <property type="term" value="F:diguanylate cyclase activity"/>
    <property type="evidence" value="ECO:0007669"/>
    <property type="project" value="UniProtKB-EC"/>
</dbReference>
<feature type="transmembrane region" description="Helical" evidence="3">
    <location>
        <begin position="425"/>
        <end position="445"/>
    </location>
</feature>
<dbReference type="PANTHER" id="PTHR45138:SF9">
    <property type="entry name" value="DIGUANYLATE CYCLASE DGCM-RELATED"/>
    <property type="match status" value="1"/>
</dbReference>
<evidence type="ECO:0000256" key="4">
    <source>
        <dbReference type="SAM" id="SignalP"/>
    </source>
</evidence>
<accession>A0A931IXX9</accession>
<dbReference type="SMART" id="SM00267">
    <property type="entry name" value="GGDEF"/>
    <property type="match status" value="1"/>
</dbReference>
<dbReference type="GO" id="GO:0043709">
    <property type="term" value="P:cell adhesion involved in single-species biofilm formation"/>
    <property type="evidence" value="ECO:0007669"/>
    <property type="project" value="TreeGrafter"/>
</dbReference>
<keyword evidence="3" id="KW-0472">Membrane</keyword>
<feature type="domain" description="GGDEF" evidence="5">
    <location>
        <begin position="491"/>
        <end position="629"/>
    </location>
</feature>
<evidence type="ECO:0000313" key="6">
    <source>
        <dbReference type="EMBL" id="MBH9553631.1"/>
    </source>
</evidence>
<dbReference type="InterPro" id="IPR029787">
    <property type="entry name" value="Nucleotide_cyclase"/>
</dbReference>
<dbReference type="InterPro" id="IPR043128">
    <property type="entry name" value="Rev_trsase/Diguanyl_cyclase"/>
</dbReference>
<dbReference type="PROSITE" id="PS50887">
    <property type="entry name" value="GGDEF"/>
    <property type="match status" value="1"/>
</dbReference>
<keyword evidence="4" id="KW-0732">Signal</keyword>
<comment type="caution">
    <text evidence="6">The sequence shown here is derived from an EMBL/GenBank/DDBJ whole genome shotgun (WGS) entry which is preliminary data.</text>
</comment>
<dbReference type="GO" id="GO:1902201">
    <property type="term" value="P:negative regulation of bacterial-type flagellum-dependent cell motility"/>
    <property type="evidence" value="ECO:0007669"/>
    <property type="project" value="TreeGrafter"/>
</dbReference>
<dbReference type="EMBL" id="JAEDAL010000006">
    <property type="protein sequence ID" value="MBH9553631.1"/>
    <property type="molecule type" value="Genomic_DNA"/>
</dbReference>
<feature type="signal peptide" evidence="4">
    <location>
        <begin position="1"/>
        <end position="19"/>
    </location>
</feature>